<name>A0A8K0IEW0_COCNU</name>
<organism evidence="2 3">
    <name type="scientific">Cocos nucifera</name>
    <name type="common">Coconut palm</name>
    <dbReference type="NCBI Taxonomy" id="13894"/>
    <lineage>
        <taxon>Eukaryota</taxon>
        <taxon>Viridiplantae</taxon>
        <taxon>Streptophyta</taxon>
        <taxon>Embryophyta</taxon>
        <taxon>Tracheophyta</taxon>
        <taxon>Spermatophyta</taxon>
        <taxon>Magnoliopsida</taxon>
        <taxon>Liliopsida</taxon>
        <taxon>Arecaceae</taxon>
        <taxon>Arecoideae</taxon>
        <taxon>Cocoseae</taxon>
        <taxon>Attaleinae</taxon>
        <taxon>Cocos</taxon>
    </lineage>
</organism>
<dbReference type="EMBL" id="CM017878">
    <property type="protein sequence ID" value="KAG1354640.1"/>
    <property type="molecule type" value="Genomic_DNA"/>
</dbReference>
<keyword evidence="3" id="KW-1185">Reference proteome</keyword>
<proteinExistence type="predicted"/>
<dbReference type="Proteomes" id="UP000797356">
    <property type="component" value="Chromosome 7"/>
</dbReference>
<evidence type="ECO:0000313" key="2">
    <source>
        <dbReference type="EMBL" id="KAG1354640.1"/>
    </source>
</evidence>
<reference evidence="2" key="2">
    <citation type="submission" date="2019-07" db="EMBL/GenBank/DDBJ databases">
        <authorList>
            <person name="Yang Y."/>
            <person name="Bocs S."/>
            <person name="Baudouin L."/>
        </authorList>
    </citation>
    <scope>NUCLEOTIDE SEQUENCE</scope>
    <source>
        <tissue evidence="2">Spear leaf of Hainan Tall coconut</tissue>
    </source>
</reference>
<protein>
    <submittedName>
        <fullName evidence="2">Putative Syntaxin-121</fullName>
    </submittedName>
</protein>
<evidence type="ECO:0000259" key="1">
    <source>
        <dbReference type="Pfam" id="PF00804"/>
    </source>
</evidence>
<dbReference type="OrthoDB" id="10255013at2759"/>
<reference evidence="2" key="1">
    <citation type="journal article" date="2017" name="Gigascience">
        <title>The genome draft of coconut (Cocos nucifera).</title>
        <authorList>
            <person name="Xiao Y."/>
            <person name="Xu P."/>
            <person name="Fan H."/>
            <person name="Baudouin L."/>
            <person name="Xia W."/>
            <person name="Bocs S."/>
            <person name="Xu J."/>
            <person name="Li Q."/>
            <person name="Guo A."/>
            <person name="Zhou L."/>
            <person name="Li J."/>
            <person name="Wu Y."/>
            <person name="Ma Z."/>
            <person name="Armero A."/>
            <person name="Issali A.E."/>
            <person name="Liu N."/>
            <person name="Peng M."/>
            <person name="Yang Y."/>
        </authorList>
    </citation>
    <scope>NUCLEOTIDE SEQUENCE</scope>
    <source>
        <tissue evidence="2">Spear leaf of Hainan Tall coconut</tissue>
    </source>
</reference>
<dbReference type="AlphaFoldDB" id="A0A8K0IEW0"/>
<feature type="domain" description="Syntaxin N-terminal" evidence="1">
    <location>
        <begin position="73"/>
        <end position="172"/>
    </location>
</feature>
<dbReference type="Pfam" id="PF00804">
    <property type="entry name" value="Syntaxin"/>
    <property type="match status" value="1"/>
</dbReference>
<gene>
    <name evidence="2" type="ORF">COCNU_07G007520</name>
</gene>
<dbReference type="GO" id="GO:0016020">
    <property type="term" value="C:membrane"/>
    <property type="evidence" value="ECO:0007669"/>
    <property type="project" value="InterPro"/>
</dbReference>
<accession>A0A8K0IEW0</accession>
<dbReference type="InterPro" id="IPR006011">
    <property type="entry name" value="Syntaxin_N"/>
</dbReference>
<evidence type="ECO:0000313" key="3">
    <source>
        <dbReference type="Proteomes" id="UP000797356"/>
    </source>
</evidence>
<comment type="caution">
    <text evidence="2">The sequence shown here is derived from an EMBL/GenBank/DDBJ whole genome shotgun (WGS) entry which is preliminary data.</text>
</comment>
<sequence length="177" mass="19819">MSHNPSSFAGADANLNKFFEDVEVIKNELKEVEHIHHCSMSPTRPDPTHRWSASNGISMSPMKPPRPFMPMERIHRRLPEFNETSKTLHIALIIRDLRFCTDGDIFTALKKAKLIKLHLESLDRANAANCSLSGYGPSISTNRTCTSIIAGLCKKLKDSIEGLSELQKRVAAGYLIF</sequence>